<evidence type="ECO:0000256" key="3">
    <source>
        <dbReference type="ARBA" id="ARBA00022692"/>
    </source>
</evidence>
<evidence type="ECO:0000256" key="4">
    <source>
        <dbReference type="ARBA" id="ARBA00022824"/>
    </source>
</evidence>
<dbReference type="InterPro" id="IPR009914">
    <property type="entry name" value="DPM2"/>
</dbReference>
<accession>A0A1X6N9P6</accession>
<dbReference type="STRING" id="670580.A0A1X6N9P6"/>
<feature type="transmembrane region" description="Helical" evidence="7">
    <location>
        <begin position="12"/>
        <end position="37"/>
    </location>
</feature>
<name>A0A1X6N9P6_9APHY</name>
<reference evidence="8 9" key="1">
    <citation type="submission" date="2017-04" db="EMBL/GenBank/DDBJ databases">
        <title>Genome Sequence of the Model Brown-Rot Fungus Postia placenta SB12.</title>
        <authorList>
            <consortium name="DOE Joint Genome Institute"/>
            <person name="Gaskell J."/>
            <person name="Kersten P."/>
            <person name="Larrondo L.F."/>
            <person name="Canessa P."/>
            <person name="Martinez D."/>
            <person name="Hibbett D."/>
            <person name="Schmoll M."/>
            <person name="Kubicek C.P."/>
            <person name="Martinez A.T."/>
            <person name="Yadav J."/>
            <person name="Master E."/>
            <person name="Magnuson J.K."/>
            <person name="James T."/>
            <person name="Yaver D."/>
            <person name="Berka R."/>
            <person name="Labutti K."/>
            <person name="Lipzen A."/>
            <person name="Aerts A."/>
            <person name="Barry K."/>
            <person name="Henrissat B."/>
            <person name="Blanchette R."/>
            <person name="Grigoriev I."/>
            <person name="Cullen D."/>
        </authorList>
    </citation>
    <scope>NUCLEOTIDE SEQUENCE [LARGE SCALE GENOMIC DNA]</scope>
    <source>
        <strain evidence="8 9">MAD-698-R-SB12</strain>
    </source>
</reference>
<dbReference type="Proteomes" id="UP000194127">
    <property type="component" value="Unassembled WGS sequence"/>
</dbReference>
<dbReference type="GO" id="GO:0006506">
    <property type="term" value="P:GPI anchor biosynthetic process"/>
    <property type="evidence" value="ECO:0007669"/>
    <property type="project" value="TreeGrafter"/>
</dbReference>
<dbReference type="AlphaFoldDB" id="A0A1X6N9P6"/>
<dbReference type="EMBL" id="KZ110593">
    <property type="protein sequence ID" value="OSX65232.1"/>
    <property type="molecule type" value="Genomic_DNA"/>
</dbReference>
<comment type="subunit">
    <text evidence="7">Component of the dolichol-phosphate mannose (DPM) synthase complex.</text>
</comment>
<organism evidence="8 9">
    <name type="scientific">Postia placenta MAD-698-R-SB12</name>
    <dbReference type="NCBI Taxonomy" id="670580"/>
    <lineage>
        <taxon>Eukaryota</taxon>
        <taxon>Fungi</taxon>
        <taxon>Dikarya</taxon>
        <taxon>Basidiomycota</taxon>
        <taxon>Agaricomycotina</taxon>
        <taxon>Agaricomycetes</taxon>
        <taxon>Polyporales</taxon>
        <taxon>Adustoporiaceae</taxon>
        <taxon>Rhodonia</taxon>
    </lineage>
</organism>
<comment type="similarity">
    <text evidence="2 7">Belongs to the DPM2 family.</text>
</comment>
<comment type="subcellular location">
    <subcellularLocation>
        <location evidence="1 7">Endoplasmic reticulum membrane</location>
        <topology evidence="1 7">Multi-pass membrane protein</topology>
    </subcellularLocation>
</comment>
<keyword evidence="4 7" id="KW-0256">Endoplasmic reticulum</keyword>
<dbReference type="GO" id="GO:0180047">
    <property type="term" value="P:dolichol phosphate mannose biosynthetic process"/>
    <property type="evidence" value="ECO:0007669"/>
    <property type="project" value="InterPro"/>
</dbReference>
<keyword evidence="5 7" id="KW-1133">Transmembrane helix</keyword>
<evidence type="ECO:0000256" key="1">
    <source>
        <dbReference type="ARBA" id="ARBA00004477"/>
    </source>
</evidence>
<comment type="function">
    <text evidence="7">Regulatory subunit of the dolichol-phosphate mannose (DPM) synthase complex; essential for the ER localization.</text>
</comment>
<evidence type="ECO:0000256" key="7">
    <source>
        <dbReference type="RuleBase" id="RU365084"/>
    </source>
</evidence>
<evidence type="ECO:0000256" key="2">
    <source>
        <dbReference type="ARBA" id="ARBA00005478"/>
    </source>
</evidence>
<evidence type="ECO:0000256" key="5">
    <source>
        <dbReference type="ARBA" id="ARBA00022989"/>
    </source>
</evidence>
<gene>
    <name evidence="8" type="ORF">POSPLADRAFT_1136618</name>
</gene>
<keyword evidence="9" id="KW-1185">Reference proteome</keyword>
<dbReference type="GO" id="GO:0033185">
    <property type="term" value="C:dolichol-phosphate-mannose synthase complex"/>
    <property type="evidence" value="ECO:0007669"/>
    <property type="project" value="TreeGrafter"/>
</dbReference>
<evidence type="ECO:0000256" key="6">
    <source>
        <dbReference type="ARBA" id="ARBA00023136"/>
    </source>
</evidence>
<evidence type="ECO:0000313" key="9">
    <source>
        <dbReference type="Proteomes" id="UP000194127"/>
    </source>
</evidence>
<dbReference type="GeneID" id="36329656"/>
<dbReference type="GO" id="GO:0030234">
    <property type="term" value="F:enzyme regulator activity"/>
    <property type="evidence" value="ECO:0007669"/>
    <property type="project" value="UniProtKB-UniRule"/>
</dbReference>
<dbReference type="RefSeq" id="XP_024342026.1">
    <property type="nucleotide sequence ID" value="XM_024484707.1"/>
</dbReference>
<proteinExistence type="inferred from homology"/>
<keyword evidence="6 7" id="KW-0472">Membrane</keyword>
<keyword evidence="3 7" id="KW-0812">Transmembrane</keyword>
<evidence type="ECO:0000313" key="8">
    <source>
        <dbReference type="EMBL" id="OSX65232.1"/>
    </source>
</evidence>
<sequence length="87" mass="9838">MLLLVEMVSDQVKGTAMLCTSVFLFTYYTIWALLLPFFDESSPVHDMFPSREWAVRIPAFVLVTGISAIAIFIGLVIVSERKPRRGQ</sequence>
<dbReference type="Pfam" id="PF07297">
    <property type="entry name" value="DPM2"/>
    <property type="match status" value="1"/>
</dbReference>
<dbReference type="OrthoDB" id="311279at2759"/>
<protein>
    <recommendedName>
        <fullName evidence="7">Dolichol phosphate-mannose biosynthesis regulatory protein</fullName>
    </recommendedName>
</protein>
<dbReference type="GO" id="GO:0005789">
    <property type="term" value="C:endoplasmic reticulum membrane"/>
    <property type="evidence" value="ECO:0007669"/>
    <property type="project" value="UniProtKB-SubCell"/>
</dbReference>
<dbReference type="PANTHER" id="PTHR15039:SF11">
    <property type="entry name" value="DOLICHOL PHOSPHATE-MANNOSE BIOSYNTHESIS REGULATORY PROTEIN"/>
    <property type="match status" value="1"/>
</dbReference>
<dbReference type="UniPathway" id="UPA00378"/>
<feature type="transmembrane region" description="Helical" evidence="7">
    <location>
        <begin position="57"/>
        <end position="78"/>
    </location>
</feature>
<comment type="pathway">
    <text evidence="7">Protein modification; protein glycosylation.</text>
</comment>
<dbReference type="PANTHER" id="PTHR15039">
    <property type="entry name" value="DOLICHOL PHOSPHATE-MANNOSE BIOSYNTHESIS REGULATORY PROTEIN"/>
    <property type="match status" value="1"/>
</dbReference>